<dbReference type="EMBL" id="JAEFBJ010000001">
    <property type="protein sequence ID" value="KAG7656784.1"/>
    <property type="molecule type" value="Genomic_DNA"/>
</dbReference>
<dbReference type="InterPro" id="IPR006566">
    <property type="entry name" value="FBD"/>
</dbReference>
<feature type="region of interest" description="Disordered" evidence="1">
    <location>
        <begin position="932"/>
        <end position="974"/>
    </location>
</feature>
<dbReference type="PANTHER" id="PTHR31293">
    <property type="entry name" value="RNI-LIKE SUPERFAMILY PROTEIN"/>
    <property type="match status" value="1"/>
</dbReference>
<feature type="domain" description="FBD" evidence="2">
    <location>
        <begin position="1083"/>
        <end position="1155"/>
    </location>
</feature>
<organism evidence="3 4">
    <name type="scientific">Arabidopsis suecica</name>
    <name type="common">Swedish thale-cress</name>
    <name type="synonym">Cardaminopsis suecica</name>
    <dbReference type="NCBI Taxonomy" id="45249"/>
    <lineage>
        <taxon>Eukaryota</taxon>
        <taxon>Viridiplantae</taxon>
        <taxon>Streptophyta</taxon>
        <taxon>Embryophyta</taxon>
        <taxon>Tracheophyta</taxon>
        <taxon>Spermatophyta</taxon>
        <taxon>Magnoliopsida</taxon>
        <taxon>eudicotyledons</taxon>
        <taxon>Gunneridae</taxon>
        <taxon>Pentapetalae</taxon>
        <taxon>rosids</taxon>
        <taxon>malvids</taxon>
        <taxon>Brassicales</taxon>
        <taxon>Brassicaceae</taxon>
        <taxon>Camelineae</taxon>
        <taxon>Arabidopsis</taxon>
    </lineage>
</organism>
<proteinExistence type="predicted"/>
<dbReference type="InterPro" id="IPR055294">
    <property type="entry name" value="FBL60-like"/>
</dbReference>
<feature type="compositionally biased region" description="Acidic residues" evidence="1">
    <location>
        <begin position="934"/>
        <end position="957"/>
    </location>
</feature>
<sequence length="1155" mass="130374">MVVYPNDEEARRGSHRFLEFVDKTLALLSNSHMKKFSLSRLYRYVNFPEAYDHGNRCLSRLICTALERGLLELHLHANPRSSVNIETELLTSKTLVKLTLSGAYSLEVERETMATSYPFPDNVHVTSSVTLKLTDSNYLLWKTQFESLLSSQKLIGFVNGTVNAPSLTRLVVNGEVTCEEPNPLYEAWFCTDQLIRSWLFGTLSEEVLGHVHNLSTSRQIWVSLAENFNKSSVAREFSLRRSLQLLSKKEKPFSVYYREFKTICDALSSIGKPVDEQMKIFGFLNGLGHDYDPITTVIQSSLNKLPSPTFNDVVSEVQGFDTKLQSYEETTSVTPHLAFNTERSTSGAPQYNPNQKGQGRSGQNKGRGGYSSRGRGFSQHQSSPQASDLWPHRKEWHSDSAATAHEEGVDYLETFSPVVRTATIRLVLDVATTKSWPLKQLDVSNAFLHGELHEPVFMYQPTSFVDSQKPNHVCRLTKALYGLKQAPRAWFDTFSNFLLDLGFVCSKSDPSLFVCLQDGKTLYLLLYVDDILLTGSDQSLLEDLLKALNNRFSMKDLAYASEILHQAGMSDCNPMPTPLPQQLTNINSEPFEEQTYFRSLPGKLQYLFITRPDIQYAVNFICQRMHFPTVSDFGLLKRILRYIKGTLGMGLPIKRNSELAVSGYSDSDWAGCKSTRRSTTGFCILLGSNLISWSAKRQPTVSNSSTEAEYRALTFAAREITWISLLLRDLGVSQYRPTQVFYDNLSAVYLSANPALHNRSKHFDTDYHYIREQVALGLIETNHILAITQLADIFTKPLPRRAFIDLRTKLGVSGSPTPSLREGKLSNSLLTYSRLINGCSVLEELYIRDSDHCGLDVQSASIKRLVVFTNLPDFQEDHDLIYFETPNLVYLDYSSYVSEDYQFTHLDSLVEVSLSLRLWESTYDYDYAAADDAAAADDDNNDEDDDDDDDDDDDEDNGGYSSDDSDPGYSSDDEPRTAIFGDVTNLVAGISHITTLHLSLDSLEAFHFCYKSMPMFNNLLTLCIESNKDKGWQVMPLLLKSCPNLHTLVLKGLVHRVTNRCGDACACIPKKQRKIVENEEALCCLWTCQVKVLEILDYGGSFQELQQIRHFLGKLECLETVKVVVDDVDNYKGAFLRASLLTLPRVSSNCRVQFN</sequence>
<dbReference type="Pfam" id="PF07727">
    <property type="entry name" value="RVT_2"/>
    <property type="match status" value="1"/>
</dbReference>
<comment type="caution">
    <text evidence="3">The sequence shown here is derived from an EMBL/GenBank/DDBJ whole genome shotgun (WGS) entry which is preliminary data.</text>
</comment>
<reference evidence="3 4" key="1">
    <citation type="submission" date="2020-12" db="EMBL/GenBank/DDBJ databases">
        <title>Concerted genomic and epigenomic changes stabilize Arabidopsis allopolyploids.</title>
        <authorList>
            <person name="Chen Z."/>
        </authorList>
    </citation>
    <scope>NUCLEOTIDE SEQUENCE [LARGE SCALE GENOMIC DNA]</scope>
    <source>
        <strain evidence="3">As9502</strain>
        <tissue evidence="3">Leaf</tissue>
    </source>
</reference>
<dbReference type="SMART" id="SM00579">
    <property type="entry name" value="FBD"/>
    <property type="match status" value="1"/>
</dbReference>
<evidence type="ECO:0000259" key="2">
    <source>
        <dbReference type="SMART" id="SM00579"/>
    </source>
</evidence>
<keyword evidence="4" id="KW-1185">Reference proteome</keyword>
<feature type="compositionally biased region" description="Low complexity" evidence="1">
    <location>
        <begin position="958"/>
        <end position="970"/>
    </location>
</feature>
<dbReference type="OrthoDB" id="612216at2759"/>
<gene>
    <name evidence="3" type="ORF">ISN44_As01g038870</name>
</gene>
<evidence type="ECO:0000313" key="4">
    <source>
        <dbReference type="Proteomes" id="UP000694251"/>
    </source>
</evidence>
<dbReference type="Pfam" id="PF14223">
    <property type="entry name" value="Retrotran_gag_2"/>
    <property type="match status" value="1"/>
</dbReference>
<feature type="compositionally biased region" description="Polar residues" evidence="1">
    <location>
        <begin position="341"/>
        <end position="364"/>
    </location>
</feature>
<protein>
    <submittedName>
        <fullName evidence="3">Retrotransposon Copia-like N-terminal</fullName>
    </submittedName>
</protein>
<evidence type="ECO:0000256" key="1">
    <source>
        <dbReference type="SAM" id="MobiDB-lite"/>
    </source>
</evidence>
<dbReference type="InterPro" id="IPR013103">
    <property type="entry name" value="RVT_2"/>
</dbReference>
<evidence type="ECO:0000313" key="3">
    <source>
        <dbReference type="EMBL" id="KAG7656784.1"/>
    </source>
</evidence>
<dbReference type="PANTHER" id="PTHR31293:SF12">
    <property type="entry name" value="RNI-LIKE SUPERFAMILY PROTEIN"/>
    <property type="match status" value="1"/>
</dbReference>
<name>A0A8T2HDN0_ARASU</name>
<dbReference type="Proteomes" id="UP000694251">
    <property type="component" value="Chromosome 1"/>
</dbReference>
<dbReference type="CDD" id="cd09272">
    <property type="entry name" value="RNase_HI_RT_Ty1"/>
    <property type="match status" value="1"/>
</dbReference>
<feature type="region of interest" description="Disordered" evidence="1">
    <location>
        <begin position="331"/>
        <end position="397"/>
    </location>
</feature>
<dbReference type="AlphaFoldDB" id="A0A8T2HDN0"/>
<accession>A0A8T2HDN0</accession>